<dbReference type="STRING" id="54.SAMN02745121_00463"/>
<evidence type="ECO:0000313" key="4">
    <source>
        <dbReference type="Proteomes" id="UP000199400"/>
    </source>
</evidence>
<accession>A0A1I1TCI4</accession>
<feature type="compositionally biased region" description="Basic and acidic residues" evidence="2">
    <location>
        <begin position="737"/>
        <end position="756"/>
    </location>
</feature>
<dbReference type="SUPFAM" id="SSF69318">
    <property type="entry name" value="Integrin alpha N-terminal domain"/>
    <property type="match status" value="2"/>
</dbReference>
<evidence type="ECO:0000256" key="1">
    <source>
        <dbReference type="ARBA" id="ARBA00022729"/>
    </source>
</evidence>
<organism evidence="3 4">
    <name type="scientific">Nannocystis exedens</name>
    <dbReference type="NCBI Taxonomy" id="54"/>
    <lineage>
        <taxon>Bacteria</taxon>
        <taxon>Pseudomonadati</taxon>
        <taxon>Myxococcota</taxon>
        <taxon>Polyangia</taxon>
        <taxon>Nannocystales</taxon>
        <taxon>Nannocystaceae</taxon>
        <taxon>Nannocystis</taxon>
    </lineage>
</organism>
<feature type="compositionally biased region" description="Polar residues" evidence="2">
    <location>
        <begin position="39"/>
        <end position="49"/>
    </location>
</feature>
<protein>
    <submittedName>
        <fullName evidence="3">Repeat domain-containing protein</fullName>
    </submittedName>
</protein>
<dbReference type="Proteomes" id="UP000199400">
    <property type="component" value="Unassembled WGS sequence"/>
</dbReference>
<dbReference type="PROSITE" id="PS51257">
    <property type="entry name" value="PROKAR_LIPOPROTEIN"/>
    <property type="match status" value="1"/>
</dbReference>
<keyword evidence="4" id="KW-1185">Reference proteome</keyword>
<name>A0A1I1TCI4_9BACT</name>
<feature type="region of interest" description="Disordered" evidence="2">
    <location>
        <begin position="1"/>
        <end position="52"/>
    </location>
</feature>
<sequence>MRAAGTGSGGDLRLTAAQPVSAGSCERRRGLPTGRTRSRSPSQSASITSPAKPCWKAALVGNRAPPGSKEEVLIVPAQAMADPTGESQLQVVRGDGQLVDSGSVDGVTGLQGVHALDVNSDGRMDMVGWSGSTLHTFLRESEGGFQTGSRLSVSGSITEAIRTDVDGDGDLDLVLAGLGAGQGVVATSMVWGVDFSAAGEPNLVFQRAFDGWVRSLVPWDGTGGALDLLLLRAGIPAIVGLQGQASARGLNTPGFEPASAMIRGEGSEVFLCGPSGVLRVADILAAEPVAPRRVSLDACDALALVDLDGDARRDLLVQRTTAVNDVFRTVLTPWIRSGDDFTALGARGLVVERSGSVRVVEVDGDPQPELLNVQGGTLQVLDLAIGEALAGTPIYSAPRSLSLIDVDRDGIADLLATGATIGVAFGDGEGQFGALQHQDVAALIPTAESARGVVRADFEGDGPAEAMLVVRPRDRWGTELHELTLDGGGALATSRLATVAAGDLAVWPADLDGDSELDLLGVSGVGALRTIRLTGLRSRALKASAWAPLDGAGLLSAGSFRLLDLDRRGVLDLVAPSSLSGVVVHPGRGDGQFLPRRVWSPQRGLQSTSFLDFDRDGDLELLGVAAKRLVVVQGPSGAAAAMRPGLLEEVVAATHGDLDGDGSPEILAVTRSAVTDGGSTLHVGAQPVGAGFRFMRVELSISPPTSVSVVDLDDDGEPEIVLREAGHLAILQPGRSHGGDAERTTRADGRPSDRSSRRLQAARTWARAVSR</sequence>
<dbReference type="EMBL" id="FOMX01000002">
    <property type="protein sequence ID" value="SFD53180.1"/>
    <property type="molecule type" value="Genomic_DNA"/>
</dbReference>
<gene>
    <name evidence="3" type="ORF">SAMN02745121_00463</name>
</gene>
<proteinExistence type="predicted"/>
<evidence type="ECO:0000313" key="3">
    <source>
        <dbReference type="EMBL" id="SFD53180.1"/>
    </source>
</evidence>
<evidence type="ECO:0000256" key="2">
    <source>
        <dbReference type="SAM" id="MobiDB-lite"/>
    </source>
</evidence>
<dbReference type="AlphaFoldDB" id="A0A1I1TCI4"/>
<dbReference type="PANTHER" id="PTHR44103:SF1">
    <property type="entry name" value="PROPROTEIN CONVERTASE P"/>
    <property type="match status" value="1"/>
</dbReference>
<dbReference type="PANTHER" id="PTHR44103">
    <property type="entry name" value="PROPROTEIN CONVERTASE P"/>
    <property type="match status" value="1"/>
</dbReference>
<dbReference type="InterPro" id="IPR028994">
    <property type="entry name" value="Integrin_alpha_N"/>
</dbReference>
<reference evidence="4" key="1">
    <citation type="submission" date="2016-10" db="EMBL/GenBank/DDBJ databases">
        <authorList>
            <person name="Varghese N."/>
            <person name="Submissions S."/>
        </authorList>
    </citation>
    <scope>NUCLEOTIDE SEQUENCE [LARGE SCALE GENOMIC DNA]</scope>
    <source>
        <strain evidence="4">ATCC 25963</strain>
    </source>
</reference>
<feature type="compositionally biased region" description="Gly residues" evidence="2">
    <location>
        <begin position="1"/>
        <end position="10"/>
    </location>
</feature>
<feature type="region of interest" description="Disordered" evidence="2">
    <location>
        <begin position="732"/>
        <end position="771"/>
    </location>
</feature>
<dbReference type="Pfam" id="PF13517">
    <property type="entry name" value="FG-GAP_3"/>
    <property type="match status" value="1"/>
</dbReference>
<keyword evidence="1" id="KW-0732">Signal</keyword>
<dbReference type="InterPro" id="IPR013517">
    <property type="entry name" value="FG-GAP"/>
</dbReference>